<dbReference type="Proteomes" id="UP001367030">
    <property type="component" value="Unassembled WGS sequence"/>
</dbReference>
<evidence type="ECO:0000313" key="2">
    <source>
        <dbReference type="Proteomes" id="UP001367030"/>
    </source>
</evidence>
<accession>A0ABU8X748</accession>
<organism evidence="1 2">
    <name type="scientific">Variovorax robiniae</name>
    <dbReference type="NCBI Taxonomy" id="1836199"/>
    <lineage>
        <taxon>Bacteria</taxon>
        <taxon>Pseudomonadati</taxon>
        <taxon>Pseudomonadota</taxon>
        <taxon>Betaproteobacteria</taxon>
        <taxon>Burkholderiales</taxon>
        <taxon>Comamonadaceae</taxon>
        <taxon>Variovorax</taxon>
    </lineage>
</organism>
<comment type="caution">
    <text evidence="1">The sequence shown here is derived from an EMBL/GenBank/DDBJ whole genome shotgun (WGS) entry which is preliminary data.</text>
</comment>
<proteinExistence type="predicted"/>
<gene>
    <name evidence="1" type="ORF">WKW79_12880</name>
</gene>
<name>A0ABU8X748_9BURK</name>
<dbReference type="RefSeq" id="WP_340335541.1">
    <property type="nucleotide sequence ID" value="NZ_JBBKZS010000004.1"/>
</dbReference>
<protein>
    <submittedName>
        <fullName evidence="1">Uncharacterized protein</fullName>
    </submittedName>
</protein>
<reference evidence="1 2" key="1">
    <citation type="submission" date="2024-03" db="EMBL/GenBank/DDBJ databases">
        <title>Novel species of the genus Variovorax.</title>
        <authorList>
            <person name="Liu Q."/>
            <person name="Xin Y.-H."/>
        </authorList>
    </citation>
    <scope>NUCLEOTIDE SEQUENCE [LARGE SCALE GENOMIC DNA]</scope>
    <source>
        <strain evidence="1 2">KACC 18901</strain>
    </source>
</reference>
<sequence length="93" mass="10141">MALQDLALSVREMSPGTYSWVILQGTGEQGTFTNYSEFETSEFTHPSYSDALVAGFSRLRALGGRDGPRWLGPAVNLLPTRRAPDGPARQGVR</sequence>
<evidence type="ECO:0000313" key="1">
    <source>
        <dbReference type="EMBL" id="MEJ8855471.1"/>
    </source>
</evidence>
<keyword evidence="2" id="KW-1185">Reference proteome</keyword>
<dbReference type="EMBL" id="JBBKZS010000004">
    <property type="protein sequence ID" value="MEJ8855471.1"/>
    <property type="molecule type" value="Genomic_DNA"/>
</dbReference>